<dbReference type="Gene3D" id="3.40.50.12780">
    <property type="entry name" value="N-terminal domain of ligase-like"/>
    <property type="match status" value="1"/>
</dbReference>
<dbReference type="Proteomes" id="UP001152533">
    <property type="component" value="Unassembled WGS sequence"/>
</dbReference>
<dbReference type="InterPro" id="IPR051414">
    <property type="entry name" value="Adenylate-forming_Reductase"/>
</dbReference>
<keyword evidence="3" id="KW-0521">NADP</keyword>
<dbReference type="Gene3D" id="1.10.1200.10">
    <property type="entry name" value="ACP-like"/>
    <property type="match status" value="1"/>
</dbReference>
<evidence type="ECO:0000256" key="2">
    <source>
        <dbReference type="ARBA" id="ARBA00022553"/>
    </source>
</evidence>
<dbReference type="Pfam" id="PF07993">
    <property type="entry name" value="NAD_binding_4"/>
    <property type="match status" value="1"/>
</dbReference>
<dbReference type="InterPro" id="IPR000873">
    <property type="entry name" value="AMP-dep_synth/lig_dom"/>
</dbReference>
<gene>
    <name evidence="5" type="ORF">CGXH109_LOCUS87058</name>
</gene>
<proteinExistence type="predicted"/>
<dbReference type="InterPro" id="IPR020845">
    <property type="entry name" value="AMP-binding_CS"/>
</dbReference>
<dbReference type="Gene3D" id="3.40.50.720">
    <property type="entry name" value="NAD(P)-binding Rossmann-like Domain"/>
    <property type="match status" value="1"/>
</dbReference>
<protein>
    <recommendedName>
        <fullName evidence="4">Carrier domain-containing protein</fullName>
    </recommendedName>
</protein>
<evidence type="ECO:0000256" key="1">
    <source>
        <dbReference type="ARBA" id="ARBA00022450"/>
    </source>
</evidence>
<evidence type="ECO:0000313" key="6">
    <source>
        <dbReference type="Proteomes" id="UP001152533"/>
    </source>
</evidence>
<keyword evidence="2" id="KW-0597">Phosphoprotein</keyword>
<dbReference type="InterPro" id="IPR020806">
    <property type="entry name" value="PKS_PP-bd"/>
</dbReference>
<organism evidence="5 6">
    <name type="scientific">Colletotrichum noveboracense</name>
    <dbReference type="NCBI Taxonomy" id="2664923"/>
    <lineage>
        <taxon>Eukaryota</taxon>
        <taxon>Fungi</taxon>
        <taxon>Dikarya</taxon>
        <taxon>Ascomycota</taxon>
        <taxon>Pezizomycotina</taxon>
        <taxon>Sordariomycetes</taxon>
        <taxon>Hypocreomycetidae</taxon>
        <taxon>Glomerellales</taxon>
        <taxon>Glomerellaceae</taxon>
        <taxon>Colletotrichum</taxon>
        <taxon>Colletotrichum gloeosporioides species complex</taxon>
    </lineage>
</organism>
<dbReference type="AlphaFoldDB" id="A0A9W4RXT5"/>
<dbReference type="PROSITE" id="PS50075">
    <property type="entry name" value="CARRIER"/>
    <property type="match status" value="1"/>
</dbReference>
<dbReference type="InterPro" id="IPR042099">
    <property type="entry name" value="ANL_N_sf"/>
</dbReference>
<dbReference type="SMART" id="SM00823">
    <property type="entry name" value="PKS_PP"/>
    <property type="match status" value="1"/>
</dbReference>
<evidence type="ECO:0000256" key="3">
    <source>
        <dbReference type="ARBA" id="ARBA00022857"/>
    </source>
</evidence>
<dbReference type="GO" id="GO:0031177">
    <property type="term" value="F:phosphopantetheine binding"/>
    <property type="evidence" value="ECO:0007669"/>
    <property type="project" value="InterPro"/>
</dbReference>
<dbReference type="Pfam" id="PF23562">
    <property type="entry name" value="AMP-binding_C_3"/>
    <property type="match status" value="1"/>
</dbReference>
<keyword evidence="6" id="KW-1185">Reference proteome</keyword>
<dbReference type="Pfam" id="PF00501">
    <property type="entry name" value="AMP-binding"/>
    <property type="match status" value="1"/>
</dbReference>
<dbReference type="SUPFAM" id="SSF56801">
    <property type="entry name" value="Acetyl-CoA synthetase-like"/>
    <property type="match status" value="1"/>
</dbReference>
<name>A0A9W4RXT5_9PEZI</name>
<dbReference type="InterPro" id="IPR013120">
    <property type="entry name" value="FAR_NAD-bd"/>
</dbReference>
<reference evidence="5" key="1">
    <citation type="submission" date="2022-08" db="EMBL/GenBank/DDBJ databases">
        <authorList>
            <person name="Giroux E."/>
            <person name="Giroux E."/>
        </authorList>
    </citation>
    <scope>NUCLEOTIDE SEQUENCE</scope>
    <source>
        <strain evidence="5">H1091258</strain>
    </source>
</reference>
<keyword evidence="1" id="KW-0596">Phosphopantetheine</keyword>
<dbReference type="InterPro" id="IPR009081">
    <property type="entry name" value="PP-bd_ACP"/>
</dbReference>
<evidence type="ECO:0000259" key="4">
    <source>
        <dbReference type="PROSITE" id="PS50075"/>
    </source>
</evidence>
<comment type="caution">
    <text evidence="5">The sequence shown here is derived from an EMBL/GenBank/DDBJ whole genome shotgun (WGS) entry which is preliminary data.</text>
</comment>
<dbReference type="PROSITE" id="PS00455">
    <property type="entry name" value="AMP_BINDING"/>
    <property type="match status" value="1"/>
</dbReference>
<feature type="domain" description="Carrier" evidence="4">
    <location>
        <begin position="641"/>
        <end position="717"/>
    </location>
</feature>
<dbReference type="Pfam" id="PF00550">
    <property type="entry name" value="PP-binding"/>
    <property type="match status" value="1"/>
</dbReference>
<dbReference type="EMBL" id="CAMGZC010000717">
    <property type="protein sequence ID" value="CAI0649570.1"/>
    <property type="molecule type" value="Genomic_DNA"/>
</dbReference>
<sequence length="1128" mass="124608">MGLLSRKSNVKLHHELDVPEKASVVNVEDDRFSINSHQYNMAPIATSDLKTSMPTPADPTVFPAPDSDERLRQLWYMHGDPHSTKFSNPNLTSIAKLVEHNAATQPSQPAFIYPVKDTFSVLDWSQAHQLCRQAAAHYSRRLRKELEASNETRQQPTIALLGTGNSIEYLITQIALNYLHIRSLLLSNKNAPDTRDYLLRVCDAVAVITDKANEASLFGDPGCTSPVVELITLAELQQSDGAISEDFVVFETSDEWNLQSMIIHSSGSTGVPKPIIHTNRSLCQIARIYRRLPEYFIENWYLCFPLFHVAGLSTVLSGIPYGLPTTMPPEKWPPAPSSILAAWRSLESLGYPVDCTHCAPSVIDDLYEYINLTTKDFSLLVKLKVLQPGGAPLSPSMVAKLQALGVNVKTTYGTTEIGPPMRTIPHTRENPDVYRFRNLYPGSPLVRMEPLGDGLFECVVYKGFPLAAELWLDDAAPNPYRTGDMFLEDPPASGYFVLQGRRDDILIHSNGEKTHASALAMALEEDKTSIITKTAVYGTGKSCPSVVVEVDWQAVDSRGSSVDIENEVWKVVAGCNEKSAAFSKIPRELVLVLDKGETLPVTPKGNVRRKNAWNLYGDRVENLYSKLFGDDSGSTTDSNGVAGSSTIETIQKAASEVFGLPLEEIEENRNWYELGLDSIQAVSLRTRLVKSFGSFPLMFIFEYPTARSLLGFLQRPKGDGLDSKAMVTTQHHDWIRSAINRMNQEMNGWTIQNAEDRGAAPGGQDVIYLTGASGSLGSALLEVLVQLHSIKKVYCAVRGRDPQEKVVQSLKSRGYAEDVWKSTKIHAVNYDMKDARLGLDPETYKQVEAEVTVVMHNAWKLDFNQPVQQFDDDCLRGTMHLMSFCLKGPKKTFAFMSSVAAAMGSQAAGVIPELPLGPDPESALQTGYAQSKFIIEQITQNYASTFNVPVQILRVGQLSGHSRLGSWNHTEMWPIMMMTALNLLSAMPLLQTTVDWLPVDVCAEVIKKAVLSSTAEGSYTVTNLTNPSTTSWEGLLSCLEEASEKRLERIEMKAWVSRLEAAADSSSSNGHDIPALKLLGFFQTMAEGGGNGEGVQFESSKVARGKGLDTNMVRKWLETWKQSGYLKT</sequence>
<dbReference type="SUPFAM" id="SSF51735">
    <property type="entry name" value="NAD(P)-binding Rossmann-fold domains"/>
    <property type="match status" value="1"/>
</dbReference>
<dbReference type="InterPro" id="IPR036736">
    <property type="entry name" value="ACP-like_sf"/>
</dbReference>
<dbReference type="InterPro" id="IPR036291">
    <property type="entry name" value="NAD(P)-bd_dom_sf"/>
</dbReference>
<dbReference type="PANTHER" id="PTHR43439:SF2">
    <property type="entry name" value="ENZYME, PUTATIVE (JCVI)-RELATED"/>
    <property type="match status" value="1"/>
</dbReference>
<dbReference type="PANTHER" id="PTHR43439">
    <property type="entry name" value="PHENYLACETATE-COENZYME A LIGASE"/>
    <property type="match status" value="1"/>
</dbReference>
<evidence type="ECO:0000313" key="5">
    <source>
        <dbReference type="EMBL" id="CAI0649570.1"/>
    </source>
</evidence>
<accession>A0A9W4RXT5</accession>
<dbReference type="SUPFAM" id="SSF47336">
    <property type="entry name" value="ACP-like"/>
    <property type="match status" value="1"/>
</dbReference>